<evidence type="ECO:0000313" key="2">
    <source>
        <dbReference type="EMBL" id="KAG6394615.1"/>
    </source>
</evidence>
<comment type="caution">
    <text evidence="2">The sequence shown here is derived from an EMBL/GenBank/DDBJ whole genome shotgun (WGS) entry which is preliminary data.</text>
</comment>
<evidence type="ECO:0008006" key="4">
    <source>
        <dbReference type="Google" id="ProtNLM"/>
    </source>
</evidence>
<evidence type="ECO:0000313" key="3">
    <source>
        <dbReference type="Proteomes" id="UP000298416"/>
    </source>
</evidence>
<keyword evidence="1" id="KW-0732">Signal</keyword>
<feature type="chain" id="PRO_5036486312" description="Secreted protein" evidence="1">
    <location>
        <begin position="19"/>
        <end position="110"/>
    </location>
</feature>
<protein>
    <recommendedName>
        <fullName evidence="4">Secreted protein</fullName>
    </recommendedName>
</protein>
<gene>
    <name evidence="2" type="ORF">SASPL_145204</name>
</gene>
<dbReference type="Proteomes" id="UP000298416">
    <property type="component" value="Unassembled WGS sequence"/>
</dbReference>
<reference evidence="2" key="1">
    <citation type="submission" date="2018-01" db="EMBL/GenBank/DDBJ databases">
        <authorList>
            <person name="Mao J.F."/>
        </authorList>
    </citation>
    <scope>NUCLEOTIDE SEQUENCE</scope>
    <source>
        <strain evidence="2">Huo1</strain>
        <tissue evidence="2">Leaf</tissue>
    </source>
</reference>
<feature type="signal peptide" evidence="1">
    <location>
        <begin position="1"/>
        <end position="18"/>
    </location>
</feature>
<reference evidence="2" key="2">
    <citation type="submission" date="2020-08" db="EMBL/GenBank/DDBJ databases">
        <title>Plant Genome Project.</title>
        <authorList>
            <person name="Zhang R.-G."/>
        </authorList>
    </citation>
    <scope>NUCLEOTIDE SEQUENCE</scope>
    <source>
        <strain evidence="2">Huo1</strain>
        <tissue evidence="2">Leaf</tissue>
    </source>
</reference>
<keyword evidence="3" id="KW-1185">Reference proteome</keyword>
<sequence>MSLSYYLLLEAWMVGARLKATCYTAGGWRAEAVWMSGARLEATGIEVLLAKEVTIGWSLWGCGMAGSPLGSQTSCPLTADPFWQGSWRMHVLKREVADLSCFGALGKESS</sequence>
<dbReference type="AlphaFoldDB" id="A0A8X8WH39"/>
<name>A0A8X8WH39_SALSN</name>
<proteinExistence type="predicted"/>
<evidence type="ECO:0000256" key="1">
    <source>
        <dbReference type="SAM" id="SignalP"/>
    </source>
</evidence>
<organism evidence="2">
    <name type="scientific">Salvia splendens</name>
    <name type="common">Scarlet sage</name>
    <dbReference type="NCBI Taxonomy" id="180675"/>
    <lineage>
        <taxon>Eukaryota</taxon>
        <taxon>Viridiplantae</taxon>
        <taxon>Streptophyta</taxon>
        <taxon>Embryophyta</taxon>
        <taxon>Tracheophyta</taxon>
        <taxon>Spermatophyta</taxon>
        <taxon>Magnoliopsida</taxon>
        <taxon>eudicotyledons</taxon>
        <taxon>Gunneridae</taxon>
        <taxon>Pentapetalae</taxon>
        <taxon>asterids</taxon>
        <taxon>lamiids</taxon>
        <taxon>Lamiales</taxon>
        <taxon>Lamiaceae</taxon>
        <taxon>Nepetoideae</taxon>
        <taxon>Mentheae</taxon>
        <taxon>Salviinae</taxon>
        <taxon>Salvia</taxon>
        <taxon>Salvia subgen. Calosphace</taxon>
        <taxon>core Calosphace</taxon>
    </lineage>
</organism>
<dbReference type="EMBL" id="PNBA02000017">
    <property type="protein sequence ID" value="KAG6394615.1"/>
    <property type="molecule type" value="Genomic_DNA"/>
</dbReference>
<accession>A0A8X8WH39</accession>